<dbReference type="AlphaFoldDB" id="A0A518ET86"/>
<organism evidence="1 2">
    <name type="scientific">Saltatorellus ferox</name>
    <dbReference type="NCBI Taxonomy" id="2528018"/>
    <lineage>
        <taxon>Bacteria</taxon>
        <taxon>Pseudomonadati</taxon>
        <taxon>Planctomycetota</taxon>
        <taxon>Planctomycetia</taxon>
        <taxon>Planctomycetia incertae sedis</taxon>
        <taxon>Saltatorellus</taxon>
    </lineage>
</organism>
<dbReference type="RefSeq" id="WP_145198229.1">
    <property type="nucleotide sequence ID" value="NZ_CP036434.1"/>
</dbReference>
<dbReference type="EMBL" id="CP036434">
    <property type="protein sequence ID" value="QDV07304.1"/>
    <property type="molecule type" value="Genomic_DNA"/>
</dbReference>
<keyword evidence="2" id="KW-1185">Reference proteome</keyword>
<dbReference type="OrthoDB" id="7057360at2"/>
<evidence type="ECO:0000313" key="1">
    <source>
        <dbReference type="EMBL" id="QDV07304.1"/>
    </source>
</evidence>
<proteinExistence type="predicted"/>
<protein>
    <submittedName>
        <fullName evidence="1">Uncharacterized protein</fullName>
    </submittedName>
</protein>
<name>A0A518ET86_9BACT</name>
<dbReference type="Proteomes" id="UP000320390">
    <property type="component" value="Chromosome"/>
</dbReference>
<accession>A0A518ET86</accession>
<evidence type="ECO:0000313" key="2">
    <source>
        <dbReference type="Proteomes" id="UP000320390"/>
    </source>
</evidence>
<gene>
    <name evidence="1" type="ORF">Poly30_28270</name>
</gene>
<sequence>MNRICTALAREAGIAAEHIGIGVTALSRANLTQAAYYGQAFFALSVGFERSAKLAIAVHHAIENDGEFPTKGDFRGYGHKIDSLLDKVESIAGNYGLEEDYAKLPRTSIHRAIVQQLTDFAANKTRYYNLEVLSAASQKEDETAEQVDDPIASWHREVTLRVLNAHCPKPRLEALAARSSALGAAIGSYAVVFHTDEEGAPISSVTDLYLSLSLVEYAQKYVRMYVLQIARHIAVLMSELGNAGYKFAPEQVIPALSEFYGIFYRNDSVFKKNKTWSTVR</sequence>
<reference evidence="1 2" key="1">
    <citation type="submission" date="2019-02" db="EMBL/GenBank/DDBJ databases">
        <title>Deep-cultivation of Planctomycetes and their phenomic and genomic characterization uncovers novel biology.</title>
        <authorList>
            <person name="Wiegand S."/>
            <person name="Jogler M."/>
            <person name="Boedeker C."/>
            <person name="Pinto D."/>
            <person name="Vollmers J."/>
            <person name="Rivas-Marin E."/>
            <person name="Kohn T."/>
            <person name="Peeters S.H."/>
            <person name="Heuer A."/>
            <person name="Rast P."/>
            <person name="Oberbeckmann S."/>
            <person name="Bunk B."/>
            <person name="Jeske O."/>
            <person name="Meyerdierks A."/>
            <person name="Storesund J.E."/>
            <person name="Kallscheuer N."/>
            <person name="Luecker S."/>
            <person name="Lage O.M."/>
            <person name="Pohl T."/>
            <person name="Merkel B.J."/>
            <person name="Hornburger P."/>
            <person name="Mueller R.-W."/>
            <person name="Bruemmer F."/>
            <person name="Labrenz M."/>
            <person name="Spormann A.M."/>
            <person name="Op den Camp H."/>
            <person name="Overmann J."/>
            <person name="Amann R."/>
            <person name="Jetten M.S.M."/>
            <person name="Mascher T."/>
            <person name="Medema M.H."/>
            <person name="Devos D.P."/>
            <person name="Kaster A.-K."/>
            <person name="Ovreas L."/>
            <person name="Rohde M."/>
            <person name="Galperin M.Y."/>
            <person name="Jogler C."/>
        </authorList>
    </citation>
    <scope>NUCLEOTIDE SEQUENCE [LARGE SCALE GENOMIC DNA]</scope>
    <source>
        <strain evidence="1 2">Poly30</strain>
    </source>
</reference>